<dbReference type="AlphaFoldDB" id="A0A0D2L968"/>
<name>A0A0D2L968_HYPSF</name>
<feature type="region of interest" description="Disordered" evidence="1">
    <location>
        <begin position="1"/>
        <end position="89"/>
    </location>
</feature>
<gene>
    <name evidence="2" type="ORF">HYPSUDRAFT_201160</name>
</gene>
<dbReference type="EMBL" id="KN817541">
    <property type="protein sequence ID" value="KJA23732.1"/>
    <property type="molecule type" value="Genomic_DNA"/>
</dbReference>
<proteinExistence type="predicted"/>
<evidence type="ECO:0000256" key="1">
    <source>
        <dbReference type="SAM" id="MobiDB-lite"/>
    </source>
</evidence>
<protein>
    <submittedName>
        <fullName evidence="2">Uncharacterized protein</fullName>
    </submittedName>
</protein>
<keyword evidence="3" id="KW-1185">Reference proteome</keyword>
<dbReference type="Proteomes" id="UP000054270">
    <property type="component" value="Unassembled WGS sequence"/>
</dbReference>
<evidence type="ECO:0000313" key="2">
    <source>
        <dbReference type="EMBL" id="KJA23732.1"/>
    </source>
</evidence>
<sequence>MPPKVAAVNDSPVPPPNKASKARSTSNSRGAANYAESTQVPAPPRSTQTPTLVNSPLQSNYAFVPDSSNPGPQPGFSEVNEPATGTPLKATSRAFVPRNLQTLDSEEVDVEGPTSVIVHQPPRMSFTPAETKGDHPPRNVALSIFRGIPIMNQFAIYDETLHASVERYHVSWDQWLDEDLLTLFGAKNGTLPGRPRKPWS</sequence>
<accession>A0A0D2L968</accession>
<evidence type="ECO:0000313" key="3">
    <source>
        <dbReference type="Proteomes" id="UP000054270"/>
    </source>
</evidence>
<reference evidence="3" key="1">
    <citation type="submission" date="2014-04" db="EMBL/GenBank/DDBJ databases">
        <title>Evolutionary Origins and Diversification of the Mycorrhizal Mutualists.</title>
        <authorList>
            <consortium name="DOE Joint Genome Institute"/>
            <consortium name="Mycorrhizal Genomics Consortium"/>
            <person name="Kohler A."/>
            <person name="Kuo A."/>
            <person name="Nagy L.G."/>
            <person name="Floudas D."/>
            <person name="Copeland A."/>
            <person name="Barry K.W."/>
            <person name="Cichocki N."/>
            <person name="Veneault-Fourrey C."/>
            <person name="LaButti K."/>
            <person name="Lindquist E.A."/>
            <person name="Lipzen A."/>
            <person name="Lundell T."/>
            <person name="Morin E."/>
            <person name="Murat C."/>
            <person name="Riley R."/>
            <person name="Ohm R."/>
            <person name="Sun H."/>
            <person name="Tunlid A."/>
            <person name="Henrissat B."/>
            <person name="Grigoriev I.V."/>
            <person name="Hibbett D.S."/>
            <person name="Martin F."/>
        </authorList>
    </citation>
    <scope>NUCLEOTIDE SEQUENCE [LARGE SCALE GENOMIC DNA]</scope>
    <source>
        <strain evidence="3">FD-334 SS-4</strain>
    </source>
</reference>
<organism evidence="2 3">
    <name type="scientific">Hypholoma sublateritium (strain FD-334 SS-4)</name>
    <dbReference type="NCBI Taxonomy" id="945553"/>
    <lineage>
        <taxon>Eukaryota</taxon>
        <taxon>Fungi</taxon>
        <taxon>Dikarya</taxon>
        <taxon>Basidiomycota</taxon>
        <taxon>Agaricomycotina</taxon>
        <taxon>Agaricomycetes</taxon>
        <taxon>Agaricomycetidae</taxon>
        <taxon>Agaricales</taxon>
        <taxon>Agaricineae</taxon>
        <taxon>Strophariaceae</taxon>
        <taxon>Hypholoma</taxon>
    </lineage>
</organism>
<feature type="compositionally biased region" description="Polar residues" evidence="1">
    <location>
        <begin position="22"/>
        <end position="70"/>
    </location>
</feature>